<comment type="caution">
    <text evidence="1">The sequence shown here is derived from an EMBL/GenBank/DDBJ whole genome shotgun (WGS) entry which is preliminary data.</text>
</comment>
<organism evidence="1 2">
    <name type="scientific">Cochliobolus sativus</name>
    <name type="common">Common root rot and spot blotch fungus</name>
    <name type="synonym">Bipolaris sorokiniana</name>
    <dbReference type="NCBI Taxonomy" id="45130"/>
    <lineage>
        <taxon>Eukaryota</taxon>
        <taxon>Fungi</taxon>
        <taxon>Dikarya</taxon>
        <taxon>Ascomycota</taxon>
        <taxon>Pezizomycotina</taxon>
        <taxon>Dothideomycetes</taxon>
        <taxon>Pleosporomycetidae</taxon>
        <taxon>Pleosporales</taxon>
        <taxon>Pleosporineae</taxon>
        <taxon>Pleosporaceae</taxon>
        <taxon>Bipolaris</taxon>
    </lineage>
</organism>
<protein>
    <submittedName>
        <fullName evidence="1">Uncharacterized protein</fullName>
    </submittedName>
</protein>
<gene>
    <name evidence="1" type="ORF">GGP41_000409</name>
</gene>
<dbReference type="AlphaFoldDB" id="A0A8H5ZM93"/>
<accession>A0A8H5ZM93</accession>
<sequence>MHPVNSKIAALEQQLIKVHVKKQRVRILCDLVANYDKKFCETKDVFDRQTAINYGCEVLASMSKHDSRLPDFFTALIAMQHDVIFRSSTPPEMIYIPSTAAHGERSSKLLKNSMMLVQAQDQQMYRRKARKAFLSAAEVPTQPPLERLQSFRAVAELAMEREEWDNSLLLDRNSTVGLYSRSKISIKRGSDIRYDTRL</sequence>
<reference evidence="1" key="1">
    <citation type="submission" date="2019-11" db="EMBL/GenBank/DDBJ databases">
        <title>Bipolaris sorokiniana Genome sequencing.</title>
        <authorList>
            <person name="Wang H."/>
        </authorList>
    </citation>
    <scope>NUCLEOTIDE SEQUENCE</scope>
</reference>
<proteinExistence type="predicted"/>
<dbReference type="Proteomes" id="UP000624244">
    <property type="component" value="Unassembled WGS sequence"/>
</dbReference>
<dbReference type="EMBL" id="WNKQ01000004">
    <property type="protein sequence ID" value="KAF5851721.1"/>
    <property type="molecule type" value="Genomic_DNA"/>
</dbReference>
<evidence type="ECO:0000313" key="2">
    <source>
        <dbReference type="Proteomes" id="UP000624244"/>
    </source>
</evidence>
<evidence type="ECO:0000313" key="1">
    <source>
        <dbReference type="EMBL" id="KAF5851721.1"/>
    </source>
</evidence>
<name>A0A8H5ZM93_COCSA</name>